<dbReference type="PANTHER" id="PTHR11741">
    <property type="entry name" value="ELONGATION FACTOR TS"/>
    <property type="match status" value="1"/>
</dbReference>
<dbReference type="InterPro" id="IPR001816">
    <property type="entry name" value="Transl_elong_EFTs/EF1B"/>
</dbReference>
<feature type="region of interest" description="Involved in Mg(2+) ion dislocation from EF-Tu" evidence="5">
    <location>
        <begin position="81"/>
        <end position="84"/>
    </location>
</feature>
<dbReference type="SUPFAM" id="SSF54713">
    <property type="entry name" value="Elongation factor Ts (EF-Ts), dimerisation domain"/>
    <property type="match status" value="1"/>
</dbReference>
<dbReference type="HAMAP" id="MF_00050">
    <property type="entry name" value="EF_Ts"/>
    <property type="match status" value="1"/>
</dbReference>
<dbReference type="GO" id="GO:0005737">
    <property type="term" value="C:cytoplasm"/>
    <property type="evidence" value="ECO:0007669"/>
    <property type="project" value="UniProtKB-SubCell"/>
</dbReference>
<proteinExistence type="inferred from homology"/>
<protein>
    <recommendedName>
        <fullName evidence="2 5">Elongation factor Ts</fullName>
        <shortName evidence="5">EF-Ts</shortName>
    </recommendedName>
</protein>
<evidence type="ECO:0000313" key="10">
    <source>
        <dbReference type="Proteomes" id="UP000176666"/>
    </source>
</evidence>
<dbReference type="Gene3D" id="3.30.479.20">
    <property type="entry name" value="Elongation factor Ts, dimerisation domain"/>
    <property type="match status" value="1"/>
</dbReference>
<dbReference type="FunFam" id="3.30.479.20:FF:000003">
    <property type="entry name" value="Elongation factor Ts, mitochondrial"/>
    <property type="match status" value="1"/>
</dbReference>
<dbReference type="InterPro" id="IPR036402">
    <property type="entry name" value="EF-Ts_dimer_sf"/>
</dbReference>
<feature type="domain" description="Translation elongation factor EFTs/EF1B dimerisation" evidence="8">
    <location>
        <begin position="72"/>
        <end position="149"/>
    </location>
</feature>
<dbReference type="EMBL" id="MFBJ01000030">
    <property type="protein sequence ID" value="OGD96157.1"/>
    <property type="molecule type" value="Genomic_DNA"/>
</dbReference>
<dbReference type="GO" id="GO:0003746">
    <property type="term" value="F:translation elongation factor activity"/>
    <property type="evidence" value="ECO:0007669"/>
    <property type="project" value="UniProtKB-UniRule"/>
</dbReference>
<dbReference type="PANTHER" id="PTHR11741:SF0">
    <property type="entry name" value="ELONGATION FACTOR TS, MITOCHONDRIAL"/>
    <property type="match status" value="1"/>
</dbReference>
<dbReference type="NCBIfam" id="TIGR00116">
    <property type="entry name" value="tsf"/>
    <property type="match status" value="1"/>
</dbReference>
<evidence type="ECO:0000256" key="4">
    <source>
        <dbReference type="ARBA" id="ARBA00022917"/>
    </source>
</evidence>
<evidence type="ECO:0000256" key="1">
    <source>
        <dbReference type="ARBA" id="ARBA00005532"/>
    </source>
</evidence>
<dbReference type="AlphaFoldDB" id="A0A1F5GWK8"/>
<dbReference type="Proteomes" id="UP000176666">
    <property type="component" value="Unassembled WGS sequence"/>
</dbReference>
<dbReference type="FunFam" id="1.10.8.10:FF:000001">
    <property type="entry name" value="Elongation factor Ts"/>
    <property type="match status" value="1"/>
</dbReference>
<dbReference type="InterPro" id="IPR018101">
    <property type="entry name" value="Transl_elong_Ts_CS"/>
</dbReference>
<keyword evidence="5" id="KW-0963">Cytoplasm</keyword>
<dbReference type="CDD" id="cd14275">
    <property type="entry name" value="UBA_EF-Ts"/>
    <property type="match status" value="1"/>
</dbReference>
<dbReference type="SUPFAM" id="SSF46934">
    <property type="entry name" value="UBA-like"/>
    <property type="match status" value="1"/>
</dbReference>
<evidence type="ECO:0000256" key="7">
    <source>
        <dbReference type="RuleBase" id="RU000643"/>
    </source>
</evidence>
<evidence type="ECO:0000256" key="6">
    <source>
        <dbReference type="RuleBase" id="RU000642"/>
    </source>
</evidence>
<evidence type="ECO:0000313" key="9">
    <source>
        <dbReference type="EMBL" id="OGD96157.1"/>
    </source>
</evidence>
<dbReference type="Pfam" id="PF00889">
    <property type="entry name" value="EF_TS"/>
    <property type="match status" value="1"/>
</dbReference>
<gene>
    <name evidence="5" type="primary">tsf</name>
    <name evidence="9" type="ORF">A3F02_03515</name>
</gene>
<dbReference type="Gene3D" id="1.10.8.10">
    <property type="entry name" value="DNA helicase RuvA subunit, C-terminal domain"/>
    <property type="match status" value="1"/>
</dbReference>
<keyword evidence="3 5" id="KW-0251">Elongation factor</keyword>
<accession>A0A1F5GWK8</accession>
<evidence type="ECO:0000256" key="3">
    <source>
        <dbReference type="ARBA" id="ARBA00022768"/>
    </source>
</evidence>
<dbReference type="InterPro" id="IPR014039">
    <property type="entry name" value="Transl_elong_EFTs/EF1B_dimer"/>
</dbReference>
<keyword evidence="4 5" id="KW-0648">Protein biosynthesis</keyword>
<comment type="caution">
    <text evidence="9">The sequence shown here is derived from an EMBL/GenBank/DDBJ whole genome shotgun (WGS) entry which is preliminary data.</text>
</comment>
<comment type="function">
    <text evidence="5 6">Associates with the EF-Tu.GDP complex and induces the exchange of GDP to GTP. It remains bound to the aminoacyl-tRNA.EF-Tu.GTP complex up to the GTP hydrolysis stage on the ribosome.</text>
</comment>
<reference evidence="9 10" key="1">
    <citation type="journal article" date="2016" name="Nat. Commun.">
        <title>Thousands of microbial genomes shed light on interconnected biogeochemical processes in an aquifer system.</title>
        <authorList>
            <person name="Anantharaman K."/>
            <person name="Brown C.T."/>
            <person name="Hug L.A."/>
            <person name="Sharon I."/>
            <person name="Castelle C.J."/>
            <person name="Probst A.J."/>
            <person name="Thomas B.C."/>
            <person name="Singh A."/>
            <person name="Wilkins M.J."/>
            <person name="Karaoz U."/>
            <person name="Brodie E.L."/>
            <person name="Williams K.H."/>
            <person name="Hubbard S.S."/>
            <person name="Banfield J.F."/>
        </authorList>
    </citation>
    <scope>NUCLEOTIDE SEQUENCE [LARGE SCALE GENOMIC DNA]</scope>
</reference>
<comment type="subcellular location">
    <subcellularLocation>
        <location evidence="5 7">Cytoplasm</location>
    </subcellularLocation>
</comment>
<evidence type="ECO:0000256" key="5">
    <source>
        <dbReference type="HAMAP-Rule" id="MF_00050"/>
    </source>
</evidence>
<evidence type="ECO:0000256" key="2">
    <source>
        <dbReference type="ARBA" id="ARBA00016956"/>
    </source>
</evidence>
<name>A0A1F5GWK8_9BACT</name>
<dbReference type="InterPro" id="IPR009060">
    <property type="entry name" value="UBA-like_sf"/>
</dbReference>
<organism evidence="9 10">
    <name type="scientific">Candidatus Curtissbacteria bacterium RIFCSPHIGHO2_12_FULL_38_9b</name>
    <dbReference type="NCBI Taxonomy" id="1797720"/>
    <lineage>
        <taxon>Bacteria</taxon>
        <taxon>Candidatus Curtissiibacteriota</taxon>
    </lineage>
</organism>
<evidence type="ECO:0000259" key="8">
    <source>
        <dbReference type="Pfam" id="PF00889"/>
    </source>
</evidence>
<dbReference type="PROSITE" id="PS01127">
    <property type="entry name" value="EF_TS_2"/>
    <property type="match status" value="1"/>
</dbReference>
<sequence>MKISIDQIKKLRKETQSAVADCRNALEKAHGNFNKAKEILKSLGLDKAAKKKDRAVLAGLVDTYIHAGGRIGSIIEVNCETDFVARTDEFKTLTHELAMQISAMNPENVNDLLKQEYIRDVSKNVNDLIKETIAKVGENIKVARFVRFELGN</sequence>
<comment type="similarity">
    <text evidence="1 5 6">Belongs to the EF-Ts family.</text>
</comment>